<comment type="catalytic activity">
    <reaction evidence="7">
        <text>a 6-O-methyl-2'-deoxyguanosine in DNA + L-cysteinyl-[protein] = S-methyl-L-cysteinyl-[protein] + a 2'-deoxyguanosine in DNA</text>
        <dbReference type="Rhea" id="RHEA:24000"/>
        <dbReference type="Rhea" id="RHEA-COMP:10131"/>
        <dbReference type="Rhea" id="RHEA-COMP:10132"/>
        <dbReference type="Rhea" id="RHEA-COMP:11367"/>
        <dbReference type="Rhea" id="RHEA-COMP:11368"/>
        <dbReference type="ChEBI" id="CHEBI:29950"/>
        <dbReference type="ChEBI" id="CHEBI:82612"/>
        <dbReference type="ChEBI" id="CHEBI:85445"/>
        <dbReference type="ChEBI" id="CHEBI:85448"/>
        <dbReference type="EC" id="2.1.1.63"/>
    </reaction>
</comment>
<dbReference type="FunFam" id="1.10.10.10:FF:000337">
    <property type="entry name" value="Methylated-DNA--protein-cysteine methyltransferase"/>
    <property type="match status" value="1"/>
</dbReference>
<evidence type="ECO:0000256" key="4">
    <source>
        <dbReference type="ARBA" id="ARBA00022679"/>
    </source>
</evidence>
<accession>A0A7V8NMC2</accession>
<dbReference type="Gene3D" id="1.10.10.10">
    <property type="entry name" value="Winged helix-like DNA-binding domain superfamily/Winged helix DNA-binding domain"/>
    <property type="match status" value="1"/>
</dbReference>
<reference evidence="9" key="1">
    <citation type="submission" date="2020-06" db="EMBL/GenBank/DDBJ databases">
        <title>Legume-microbial interactions unlock mineral nutrients during tropical forest succession.</title>
        <authorList>
            <person name="Epihov D.Z."/>
        </authorList>
    </citation>
    <scope>NUCLEOTIDE SEQUENCE [LARGE SCALE GENOMIC DNA]</scope>
    <source>
        <strain evidence="9">Pan2503</strain>
    </source>
</reference>
<keyword evidence="3 9" id="KW-0489">Methyltransferase</keyword>
<feature type="non-terminal residue" evidence="9">
    <location>
        <position position="1"/>
    </location>
</feature>
<evidence type="ECO:0000256" key="3">
    <source>
        <dbReference type="ARBA" id="ARBA00022603"/>
    </source>
</evidence>
<organism evidence="9 10">
    <name type="scientific">Candidatus Acidiferrum panamense</name>
    <dbReference type="NCBI Taxonomy" id="2741543"/>
    <lineage>
        <taxon>Bacteria</taxon>
        <taxon>Pseudomonadati</taxon>
        <taxon>Acidobacteriota</taxon>
        <taxon>Terriglobia</taxon>
        <taxon>Candidatus Acidiferrales</taxon>
        <taxon>Candidatus Acidiferrum</taxon>
    </lineage>
</organism>
<evidence type="ECO:0000259" key="8">
    <source>
        <dbReference type="Pfam" id="PF01035"/>
    </source>
</evidence>
<dbReference type="CDD" id="cd06445">
    <property type="entry name" value="ATase"/>
    <property type="match status" value="1"/>
</dbReference>
<evidence type="ECO:0000313" key="10">
    <source>
        <dbReference type="Proteomes" id="UP000567293"/>
    </source>
</evidence>
<keyword evidence="2" id="KW-0963">Cytoplasm</keyword>
<dbReference type="PROSITE" id="PS00374">
    <property type="entry name" value="MGMT"/>
    <property type="match status" value="1"/>
</dbReference>
<protein>
    <submittedName>
        <fullName evidence="9">Methylated-DNA--[protein]-cysteine S-methyltransferase</fullName>
        <ecNumber evidence="9">2.1.1.63</ecNumber>
    </submittedName>
</protein>
<dbReference type="NCBIfam" id="TIGR00589">
    <property type="entry name" value="ogt"/>
    <property type="match status" value="1"/>
</dbReference>
<name>A0A7V8NMC2_9BACT</name>
<dbReference type="EMBL" id="JACDQQ010000319">
    <property type="protein sequence ID" value="MBA0083993.1"/>
    <property type="molecule type" value="Genomic_DNA"/>
</dbReference>
<dbReference type="GO" id="GO:0003908">
    <property type="term" value="F:methylated-DNA-[protein]-cysteine S-methyltransferase activity"/>
    <property type="evidence" value="ECO:0007669"/>
    <property type="project" value="UniProtKB-EC"/>
</dbReference>
<dbReference type="Pfam" id="PF01035">
    <property type="entry name" value="DNA_binding_1"/>
    <property type="match status" value="1"/>
</dbReference>
<proteinExistence type="predicted"/>
<evidence type="ECO:0000256" key="2">
    <source>
        <dbReference type="ARBA" id="ARBA00022490"/>
    </source>
</evidence>
<dbReference type="GO" id="GO:0006281">
    <property type="term" value="P:DNA repair"/>
    <property type="evidence" value="ECO:0007669"/>
    <property type="project" value="UniProtKB-KW"/>
</dbReference>
<dbReference type="InterPro" id="IPR036388">
    <property type="entry name" value="WH-like_DNA-bd_sf"/>
</dbReference>
<evidence type="ECO:0000313" key="9">
    <source>
        <dbReference type="EMBL" id="MBA0083993.1"/>
    </source>
</evidence>
<evidence type="ECO:0000256" key="6">
    <source>
        <dbReference type="ARBA" id="ARBA00023204"/>
    </source>
</evidence>
<evidence type="ECO:0000256" key="7">
    <source>
        <dbReference type="ARBA" id="ARBA00049348"/>
    </source>
</evidence>
<keyword evidence="10" id="KW-1185">Reference proteome</keyword>
<dbReference type="Proteomes" id="UP000567293">
    <property type="component" value="Unassembled WGS sequence"/>
</dbReference>
<comment type="catalytic activity">
    <reaction evidence="1">
        <text>a 4-O-methyl-thymidine in DNA + L-cysteinyl-[protein] = a thymidine in DNA + S-methyl-L-cysteinyl-[protein]</text>
        <dbReference type="Rhea" id="RHEA:53428"/>
        <dbReference type="Rhea" id="RHEA-COMP:10131"/>
        <dbReference type="Rhea" id="RHEA-COMP:10132"/>
        <dbReference type="Rhea" id="RHEA-COMP:13555"/>
        <dbReference type="Rhea" id="RHEA-COMP:13556"/>
        <dbReference type="ChEBI" id="CHEBI:29950"/>
        <dbReference type="ChEBI" id="CHEBI:82612"/>
        <dbReference type="ChEBI" id="CHEBI:137386"/>
        <dbReference type="ChEBI" id="CHEBI:137387"/>
        <dbReference type="EC" id="2.1.1.63"/>
    </reaction>
</comment>
<keyword evidence="6" id="KW-0234">DNA repair</keyword>
<dbReference type="AlphaFoldDB" id="A0A7V8NMC2"/>
<keyword evidence="5" id="KW-0227">DNA damage</keyword>
<feature type="domain" description="Methylated-DNA-[protein]-cysteine S-methyltransferase DNA binding" evidence="8">
    <location>
        <begin position="83"/>
        <end position="163"/>
    </location>
</feature>
<comment type="caution">
    <text evidence="9">The sequence shown here is derived from an EMBL/GenBank/DDBJ whole genome shotgun (WGS) entry which is preliminary data.</text>
</comment>
<evidence type="ECO:0000256" key="1">
    <source>
        <dbReference type="ARBA" id="ARBA00001286"/>
    </source>
</evidence>
<dbReference type="SUPFAM" id="SSF46767">
    <property type="entry name" value="Methylated DNA-protein cysteine methyltransferase, C-terminal domain"/>
    <property type="match status" value="1"/>
</dbReference>
<evidence type="ECO:0000256" key="5">
    <source>
        <dbReference type="ARBA" id="ARBA00022763"/>
    </source>
</evidence>
<dbReference type="InterPro" id="IPR014048">
    <property type="entry name" value="MethylDNA_cys_MeTrfase_DNA-bd"/>
</dbReference>
<dbReference type="InterPro" id="IPR001497">
    <property type="entry name" value="MethylDNA_cys_MeTrfase_AS"/>
</dbReference>
<gene>
    <name evidence="9" type="ORF">HRJ53_03265</name>
</gene>
<dbReference type="GO" id="GO:0032259">
    <property type="term" value="P:methylation"/>
    <property type="evidence" value="ECO:0007669"/>
    <property type="project" value="UniProtKB-KW"/>
</dbReference>
<dbReference type="PANTHER" id="PTHR10815:SF5">
    <property type="entry name" value="METHYLATED-DNA--PROTEIN-CYSTEINE METHYLTRANSFERASE"/>
    <property type="match status" value="1"/>
</dbReference>
<keyword evidence="4 9" id="KW-0808">Transferase</keyword>
<sequence>RLESAIGTLLLIHDREGHMRALDFHDFESRMRRLLRFHYGAEGNDFAIEDCAAPTAIRRAISDYFLGDLCAINSIPVTTGGTSFQREVWAALRTIQAGTTLSYGALARQLGRPKSVRAVGLANAANPVAIVVPCHRVIGTDGSLTGYGGGISRKRWLLTHEGVALEKFATRHIPEAA</sequence>
<dbReference type="EC" id="2.1.1.63" evidence="9"/>
<dbReference type="PANTHER" id="PTHR10815">
    <property type="entry name" value="METHYLATED-DNA--PROTEIN-CYSTEINE METHYLTRANSFERASE"/>
    <property type="match status" value="1"/>
</dbReference>
<dbReference type="InterPro" id="IPR036217">
    <property type="entry name" value="MethylDNA_cys_MeTrfase_DNAb"/>
</dbReference>